<dbReference type="Proteomes" id="UP000183245">
    <property type="component" value="Unassembled WGS sequence"/>
</dbReference>
<organism evidence="10 11">
    <name type="scientific">Candidatus Wirthbacteria bacterium CG2_30_54_11</name>
    <dbReference type="NCBI Taxonomy" id="1817892"/>
    <lineage>
        <taxon>Bacteria</taxon>
        <taxon>Candidatus Wirthbacteria</taxon>
    </lineage>
</organism>
<feature type="transmembrane region" description="Helical" evidence="9">
    <location>
        <begin position="12"/>
        <end position="33"/>
    </location>
</feature>
<evidence type="ECO:0000256" key="5">
    <source>
        <dbReference type="ARBA" id="ARBA00022927"/>
    </source>
</evidence>
<evidence type="ECO:0000256" key="7">
    <source>
        <dbReference type="ARBA" id="ARBA00023010"/>
    </source>
</evidence>
<feature type="transmembrane region" description="Helical" evidence="9">
    <location>
        <begin position="54"/>
        <end position="76"/>
    </location>
</feature>
<evidence type="ECO:0000256" key="3">
    <source>
        <dbReference type="ARBA" id="ARBA00022448"/>
    </source>
</evidence>
<keyword evidence="4 9" id="KW-0812">Transmembrane</keyword>
<dbReference type="NCBIfam" id="TIGR00810">
    <property type="entry name" value="secG"/>
    <property type="match status" value="1"/>
</dbReference>
<keyword evidence="5 9" id="KW-0653">Protein transport</keyword>
<name>A0A1J5IFA9_9BACT</name>
<gene>
    <name evidence="10" type="ORF">AUK40_05745</name>
</gene>
<keyword evidence="7 9" id="KW-0811">Translocation</keyword>
<evidence type="ECO:0000256" key="9">
    <source>
        <dbReference type="RuleBase" id="RU365087"/>
    </source>
</evidence>
<evidence type="ECO:0000256" key="1">
    <source>
        <dbReference type="ARBA" id="ARBA00004141"/>
    </source>
</evidence>
<dbReference type="STRING" id="1817892.AUK40_05745"/>
<proteinExistence type="inferred from homology"/>
<dbReference type="GO" id="GO:0009306">
    <property type="term" value="P:protein secretion"/>
    <property type="evidence" value="ECO:0007669"/>
    <property type="project" value="UniProtKB-UniRule"/>
</dbReference>
<comment type="similarity">
    <text evidence="2 9">Belongs to the SecG family.</text>
</comment>
<evidence type="ECO:0000313" key="11">
    <source>
        <dbReference type="Proteomes" id="UP000183245"/>
    </source>
</evidence>
<keyword evidence="6 9" id="KW-1133">Transmembrane helix</keyword>
<keyword evidence="8 9" id="KW-0472">Membrane</keyword>
<dbReference type="GO" id="GO:0015450">
    <property type="term" value="F:protein-transporting ATPase activity"/>
    <property type="evidence" value="ECO:0007669"/>
    <property type="project" value="UniProtKB-UniRule"/>
</dbReference>
<comment type="subcellular location">
    <subcellularLocation>
        <location evidence="9">Cell membrane</location>
        <topology evidence="9">Multi-pass membrane protein</topology>
    </subcellularLocation>
    <subcellularLocation>
        <location evidence="1">Membrane</location>
        <topology evidence="1">Multi-pass membrane protein</topology>
    </subcellularLocation>
</comment>
<evidence type="ECO:0000256" key="6">
    <source>
        <dbReference type="ARBA" id="ARBA00022989"/>
    </source>
</evidence>
<comment type="caution">
    <text evidence="10">The sequence shown here is derived from an EMBL/GenBank/DDBJ whole genome shotgun (WGS) entry which is preliminary data.</text>
</comment>
<dbReference type="AlphaFoldDB" id="A0A1J5IFA9"/>
<dbReference type="GO" id="GO:0005886">
    <property type="term" value="C:plasma membrane"/>
    <property type="evidence" value="ECO:0007669"/>
    <property type="project" value="UniProtKB-SubCell"/>
</dbReference>
<dbReference type="InterPro" id="IPR004692">
    <property type="entry name" value="SecG"/>
</dbReference>
<evidence type="ECO:0000256" key="4">
    <source>
        <dbReference type="ARBA" id="ARBA00022692"/>
    </source>
</evidence>
<protein>
    <recommendedName>
        <fullName evidence="9">Protein-export membrane protein SecG</fullName>
    </recommendedName>
</protein>
<reference evidence="10" key="1">
    <citation type="journal article" date="2016" name="Environ. Microbiol.">
        <title>Genomic resolution of a cold subsurface aquifer community provides metabolic insights for novel microbes adapted to high CO concentrations.</title>
        <authorList>
            <person name="Probst A.J."/>
            <person name="Castelle C.J."/>
            <person name="Singh A."/>
            <person name="Brown C.T."/>
            <person name="Anantharaman K."/>
            <person name="Sharon I."/>
            <person name="Hug L.A."/>
            <person name="Burstein D."/>
            <person name="Emerson J.B."/>
            <person name="Thomas B.C."/>
            <person name="Banfield J.F."/>
        </authorList>
    </citation>
    <scope>NUCLEOTIDE SEQUENCE [LARGE SCALE GENOMIC DNA]</scope>
    <source>
        <strain evidence="10">CG2_30_54_11</strain>
    </source>
</reference>
<evidence type="ECO:0000313" key="10">
    <source>
        <dbReference type="EMBL" id="OIP95777.1"/>
    </source>
</evidence>
<dbReference type="Pfam" id="PF03840">
    <property type="entry name" value="SecG"/>
    <property type="match status" value="1"/>
</dbReference>
<evidence type="ECO:0000256" key="2">
    <source>
        <dbReference type="ARBA" id="ARBA00008445"/>
    </source>
</evidence>
<comment type="function">
    <text evidence="9">Involved in protein export. Participates in an early event of protein translocation.</text>
</comment>
<evidence type="ECO:0000256" key="8">
    <source>
        <dbReference type="ARBA" id="ARBA00023136"/>
    </source>
</evidence>
<sequence>MDWLLQRTTLFIVQAVFGILAVILVLLQAKGVGLSGAFGGEGSFYRSRRGAEKAVYNFTIVSTGIFLVVSFLSIYAR</sequence>
<keyword evidence="3 9" id="KW-0813">Transport</keyword>
<dbReference type="EMBL" id="MNZT01000103">
    <property type="protein sequence ID" value="OIP95777.1"/>
    <property type="molecule type" value="Genomic_DNA"/>
</dbReference>
<accession>A0A1J5IFA9</accession>
<keyword evidence="9" id="KW-1003">Cell membrane</keyword>